<feature type="region of interest" description="Disordered" evidence="2">
    <location>
        <begin position="138"/>
        <end position="183"/>
    </location>
</feature>
<gene>
    <name evidence="4" type="primary">LOC110989820</name>
</gene>
<protein>
    <submittedName>
        <fullName evidence="4">Uncharacterized protein LOC110989820</fullName>
    </submittedName>
</protein>
<proteinExistence type="predicted"/>
<organism evidence="3 4">
    <name type="scientific">Acanthaster planci</name>
    <name type="common">Crown-of-thorns starfish</name>
    <dbReference type="NCBI Taxonomy" id="133434"/>
    <lineage>
        <taxon>Eukaryota</taxon>
        <taxon>Metazoa</taxon>
        <taxon>Echinodermata</taxon>
        <taxon>Eleutherozoa</taxon>
        <taxon>Asterozoa</taxon>
        <taxon>Asteroidea</taxon>
        <taxon>Valvatacea</taxon>
        <taxon>Valvatida</taxon>
        <taxon>Acanthasteridae</taxon>
        <taxon>Acanthaster</taxon>
    </lineage>
</organism>
<dbReference type="RefSeq" id="XP_022110163.1">
    <property type="nucleotide sequence ID" value="XM_022254471.1"/>
</dbReference>
<dbReference type="GeneID" id="110989820"/>
<keyword evidence="3" id="KW-1185">Reference proteome</keyword>
<dbReference type="KEGG" id="aplc:110989820"/>
<keyword evidence="1" id="KW-0175">Coiled coil</keyword>
<accession>A0A8B7ZX88</accession>
<dbReference type="Proteomes" id="UP000694845">
    <property type="component" value="Unplaced"/>
</dbReference>
<name>A0A8B7ZX88_ACAPL</name>
<feature type="coiled-coil region" evidence="1">
    <location>
        <begin position="302"/>
        <end position="329"/>
    </location>
</feature>
<evidence type="ECO:0000256" key="2">
    <source>
        <dbReference type="SAM" id="MobiDB-lite"/>
    </source>
</evidence>
<evidence type="ECO:0000256" key="1">
    <source>
        <dbReference type="SAM" id="Coils"/>
    </source>
</evidence>
<feature type="compositionally biased region" description="Low complexity" evidence="2">
    <location>
        <begin position="158"/>
        <end position="180"/>
    </location>
</feature>
<dbReference type="AlphaFoldDB" id="A0A8B7ZX88"/>
<reference evidence="4" key="1">
    <citation type="submission" date="2025-08" db="UniProtKB">
        <authorList>
            <consortium name="RefSeq"/>
        </authorList>
    </citation>
    <scope>IDENTIFICATION</scope>
</reference>
<feature type="coiled-coil region" evidence="1">
    <location>
        <begin position="248"/>
        <end position="275"/>
    </location>
</feature>
<sequence length="329" mass="37656">MRHQKSWTDVVAWMGKLFPDYPSSKCRHLVETTVNRVLRHESASRQDFYKEPVDLNFIGPMCAAADITRKTFNQPPVLRSSPLTRGILLELGSCYGGDCFSAICHIYGGKYNRRTVSTELKRTKTVYTKLNKSKSRSNSAHTFLSEAVSPDIDEQAGTSRSSSGTKSSSNSSVHVSSTENVVKESVKPTATTCKLEKLTRKTDSKLKDQSAEIKTLQEKEAVLTDLCREKSEHIRHLENLQGALKKTVDHKSAKVAKLENQMEVLKTQLHEKSEMITRLKSTTLYQKLRRRNHYISQKEKRIKLEAKKEEDMRKKVKRLQQKCRVQKKR</sequence>
<evidence type="ECO:0000313" key="4">
    <source>
        <dbReference type="RefSeq" id="XP_022110163.1"/>
    </source>
</evidence>
<evidence type="ECO:0000313" key="3">
    <source>
        <dbReference type="Proteomes" id="UP000694845"/>
    </source>
</evidence>